<evidence type="ECO:0000313" key="2">
    <source>
        <dbReference type="Proteomes" id="UP000030491"/>
    </source>
</evidence>
<dbReference type="AlphaFoldDB" id="A0A0A1ZZ50"/>
<dbReference type="Proteomes" id="UP000030491">
    <property type="component" value="Unassembled WGS sequence"/>
</dbReference>
<evidence type="ECO:0000313" key="1">
    <source>
        <dbReference type="EMBL" id="KGF93529.1"/>
    </source>
</evidence>
<sequence>MRQKVIKMNFKENYASRINFTKHSRLLNKEKYNKKMSLKCIY</sequence>
<gene>
    <name evidence="1" type="ORF">EU93_0158</name>
</gene>
<organism evidence="1 2">
    <name type="scientific">Prochlorococcus marinus str. MIT 9116</name>
    <dbReference type="NCBI Taxonomy" id="167544"/>
    <lineage>
        <taxon>Bacteria</taxon>
        <taxon>Bacillati</taxon>
        <taxon>Cyanobacteriota</taxon>
        <taxon>Cyanophyceae</taxon>
        <taxon>Synechococcales</taxon>
        <taxon>Prochlorococcaceae</taxon>
        <taxon>Prochlorococcus</taxon>
    </lineage>
</organism>
<accession>A0A0A1ZZ50</accession>
<name>A0A0A1ZZ50_PROMR</name>
<comment type="caution">
    <text evidence="1">The sequence shown here is derived from an EMBL/GenBank/DDBJ whole genome shotgun (WGS) entry which is preliminary data.</text>
</comment>
<protein>
    <submittedName>
        <fullName evidence="1">Uncharacterized protein</fullName>
    </submittedName>
</protein>
<reference evidence="2" key="1">
    <citation type="journal article" date="2014" name="Sci. Data">
        <title>Genomes of diverse isolates of the marine cyanobacterium Prochlorococcus.</title>
        <authorList>
            <person name="Biller S."/>
            <person name="Berube P."/>
            <person name="Thompson J."/>
            <person name="Kelly L."/>
            <person name="Roggensack S."/>
            <person name="Awad L."/>
            <person name="Roache-Johnson K."/>
            <person name="Ding H."/>
            <person name="Giovannoni S.J."/>
            <person name="Moore L.R."/>
            <person name="Chisholm S.W."/>
        </authorList>
    </citation>
    <scope>NUCLEOTIDE SEQUENCE [LARGE SCALE GENOMIC DNA]</scope>
</reference>
<proteinExistence type="predicted"/>
<dbReference type="EMBL" id="JNAJ01000003">
    <property type="protein sequence ID" value="KGF93529.1"/>
    <property type="molecule type" value="Genomic_DNA"/>
</dbReference>